<dbReference type="EMBL" id="CAJNOL010000986">
    <property type="protein sequence ID" value="CAF1257556.1"/>
    <property type="molecule type" value="Genomic_DNA"/>
</dbReference>
<sequence length="462" mass="53701">MRHDEIMRVYSNVKIHRNLLKLPPLPSAQQRSVTEEIQSSRRSPLLLHQKESTNANKKSEESTIEKDEEITEHVKLINNSEFENKTPIEEHIEWSTEPISTAEETYYEKCQHYYNITHTPLISVSDNIFDDKIELTSASLVFIIDEDGKNDIVISKMQKGSVKVVFDFIKNIGSQPIVIQVKALYYSLTDTIKDELAKLRVFFMFMGDLKSLNSKQEFRYDMTLYPQYNHLYVPNKTFWTDTTPDGLDRGNQPYYCPTGWKRYSFYITENFYAKFKGWCICYHGTKFSHGLSILLSGLAPAEIAAYGQGIYATPAITYACHPRYSEVKKIESSDERAFFKDGNYIQFVLQCRVHPKYMIKIDRETLGACETKIDLNINNDSIEWLIDAQGKPLMDFNDPNSTIICTGIMVRVTDNHPGLLPESQWCQYQQLVNKQLINKRCLMHNKRQSRIMKNYINAIFND</sequence>
<comment type="caution">
    <text evidence="2">The sequence shown here is derived from an EMBL/GenBank/DDBJ whole genome shotgun (WGS) entry which is preliminary data.</text>
</comment>
<protein>
    <submittedName>
        <fullName evidence="2">Uncharacterized protein</fullName>
    </submittedName>
</protein>
<evidence type="ECO:0000313" key="4">
    <source>
        <dbReference type="Proteomes" id="UP000663854"/>
    </source>
</evidence>
<dbReference type="Proteomes" id="UP000663854">
    <property type="component" value="Unassembled WGS sequence"/>
</dbReference>
<accession>A0A814M572</accession>
<proteinExistence type="predicted"/>
<evidence type="ECO:0000313" key="2">
    <source>
        <dbReference type="EMBL" id="CAF1071976.1"/>
    </source>
</evidence>
<evidence type="ECO:0000313" key="5">
    <source>
        <dbReference type="Proteomes" id="UP000663870"/>
    </source>
</evidence>
<keyword evidence="5" id="KW-1185">Reference proteome</keyword>
<dbReference type="Gene3D" id="3.90.228.10">
    <property type="match status" value="1"/>
</dbReference>
<gene>
    <name evidence="3" type="ORF">JXQ802_LOCUS27308</name>
    <name evidence="2" type="ORF">PYM288_LOCUS18212</name>
</gene>
<feature type="compositionally biased region" description="Polar residues" evidence="1">
    <location>
        <begin position="27"/>
        <end position="42"/>
    </location>
</feature>
<dbReference type="AlphaFoldDB" id="A0A814M572"/>
<organism evidence="2 4">
    <name type="scientific">Rotaria sordida</name>
    <dbReference type="NCBI Taxonomy" id="392033"/>
    <lineage>
        <taxon>Eukaryota</taxon>
        <taxon>Metazoa</taxon>
        <taxon>Spiralia</taxon>
        <taxon>Gnathifera</taxon>
        <taxon>Rotifera</taxon>
        <taxon>Eurotatoria</taxon>
        <taxon>Bdelloidea</taxon>
        <taxon>Philodinida</taxon>
        <taxon>Philodinidae</taxon>
        <taxon>Rotaria</taxon>
    </lineage>
</organism>
<dbReference type="Proteomes" id="UP000663870">
    <property type="component" value="Unassembled WGS sequence"/>
</dbReference>
<evidence type="ECO:0000313" key="3">
    <source>
        <dbReference type="EMBL" id="CAF1257556.1"/>
    </source>
</evidence>
<dbReference type="PANTHER" id="PTHR36649">
    <property type="entry name" value="UBIQUITIN-LIKE DOMAIN-CONTAINING PROTEIN"/>
    <property type="match status" value="1"/>
</dbReference>
<dbReference type="PANTHER" id="PTHR36649:SF28">
    <property type="entry name" value="UBIQUITIN-LIKE DOMAIN-CONTAINING PROTEIN"/>
    <property type="match status" value="1"/>
</dbReference>
<evidence type="ECO:0000256" key="1">
    <source>
        <dbReference type="SAM" id="MobiDB-lite"/>
    </source>
</evidence>
<feature type="compositionally biased region" description="Basic and acidic residues" evidence="1">
    <location>
        <begin position="57"/>
        <end position="67"/>
    </location>
</feature>
<dbReference type="EMBL" id="CAJNOH010000549">
    <property type="protein sequence ID" value="CAF1071976.1"/>
    <property type="molecule type" value="Genomic_DNA"/>
</dbReference>
<feature type="region of interest" description="Disordered" evidence="1">
    <location>
        <begin position="26"/>
        <end position="67"/>
    </location>
</feature>
<reference evidence="2" key="1">
    <citation type="submission" date="2021-02" db="EMBL/GenBank/DDBJ databases">
        <authorList>
            <person name="Nowell W R."/>
        </authorList>
    </citation>
    <scope>NUCLEOTIDE SEQUENCE</scope>
</reference>
<dbReference type="SUPFAM" id="SSF56399">
    <property type="entry name" value="ADP-ribosylation"/>
    <property type="match status" value="1"/>
</dbReference>
<name>A0A814M572_9BILA</name>